<evidence type="ECO:0000256" key="1">
    <source>
        <dbReference type="ARBA" id="ARBA00000789"/>
    </source>
</evidence>
<dbReference type="InterPro" id="IPR022662">
    <property type="entry name" value="MeAsp_NH4-lyase_C"/>
</dbReference>
<dbReference type="SUPFAM" id="SSF54826">
    <property type="entry name" value="Enolase N-terminal domain-like"/>
    <property type="match status" value="1"/>
</dbReference>
<evidence type="ECO:0000256" key="6">
    <source>
        <dbReference type="ARBA" id="ARBA00012993"/>
    </source>
</evidence>
<feature type="domain" description="Methylaspartate ammonia-lyase N-terminal" evidence="10">
    <location>
        <begin position="1"/>
        <end position="159"/>
    </location>
</feature>
<comment type="catalytic activity">
    <reaction evidence="1">
        <text>(2S,3S)-3-methyl-L-aspartate = mesaconate + NH4(+)</text>
        <dbReference type="Rhea" id="RHEA:12829"/>
        <dbReference type="ChEBI" id="CHEBI:28938"/>
        <dbReference type="ChEBI" id="CHEBI:36986"/>
        <dbReference type="ChEBI" id="CHEBI:58724"/>
        <dbReference type="EC" id="4.3.1.2"/>
    </reaction>
</comment>
<evidence type="ECO:0000313" key="12">
    <source>
        <dbReference type="EMBL" id="MFD1532641.1"/>
    </source>
</evidence>
<dbReference type="Pfam" id="PF07476">
    <property type="entry name" value="MAAL_C"/>
    <property type="match status" value="1"/>
</dbReference>
<evidence type="ECO:0000256" key="4">
    <source>
        <dbReference type="ARBA" id="ARBA00009954"/>
    </source>
</evidence>
<feature type="domain" description="Methylaspartate ammonia-lyase C-terminal" evidence="11">
    <location>
        <begin position="165"/>
        <end position="410"/>
    </location>
</feature>
<dbReference type="InterPro" id="IPR022665">
    <property type="entry name" value="MeAsp_NH4-lyase_N"/>
</dbReference>
<dbReference type="InterPro" id="IPR036849">
    <property type="entry name" value="Enolase-like_C_sf"/>
</dbReference>
<dbReference type="EMBL" id="JBHUCP010000019">
    <property type="protein sequence ID" value="MFD1532641.1"/>
    <property type="molecule type" value="Genomic_DNA"/>
</dbReference>
<evidence type="ECO:0000256" key="9">
    <source>
        <dbReference type="ARBA" id="ARBA00023239"/>
    </source>
</evidence>
<dbReference type="Pfam" id="PF05034">
    <property type="entry name" value="MAAL_N"/>
    <property type="match status" value="1"/>
</dbReference>
<evidence type="ECO:0000259" key="11">
    <source>
        <dbReference type="Pfam" id="PF07476"/>
    </source>
</evidence>
<keyword evidence="13" id="KW-1185">Reference proteome</keyword>
<dbReference type="SFLD" id="SFLDS00001">
    <property type="entry name" value="Enolase"/>
    <property type="match status" value="1"/>
</dbReference>
<comment type="similarity">
    <text evidence="4">Belongs to the methylaspartate ammonia-lyase family.</text>
</comment>
<dbReference type="PIRSF" id="PIRSF017107">
    <property type="entry name" value="MAL"/>
    <property type="match status" value="1"/>
</dbReference>
<dbReference type="InterPro" id="IPR029017">
    <property type="entry name" value="Enolase-like_N"/>
</dbReference>
<keyword evidence="8" id="KW-0460">Magnesium</keyword>
<name>A0ABW4FQ35_9PSEU</name>
<evidence type="ECO:0000256" key="7">
    <source>
        <dbReference type="ARBA" id="ARBA00022723"/>
    </source>
</evidence>
<dbReference type="RefSeq" id="WP_343978152.1">
    <property type="nucleotide sequence ID" value="NZ_BAAAJG010000010.1"/>
</dbReference>
<protein>
    <recommendedName>
        <fullName evidence="6">methylaspartate ammonia-lyase</fullName>
        <ecNumber evidence="6">4.3.1.2</ecNumber>
    </recommendedName>
</protein>
<dbReference type="PANTHER" id="PTHR48073">
    <property type="entry name" value="O-SUCCINYLBENZOATE SYNTHASE-RELATED"/>
    <property type="match status" value="1"/>
</dbReference>
<dbReference type="SUPFAM" id="SSF51604">
    <property type="entry name" value="Enolase C-terminal domain-like"/>
    <property type="match status" value="1"/>
</dbReference>
<comment type="cofactor">
    <cofactor evidence="2">
        <name>Mg(2+)</name>
        <dbReference type="ChEBI" id="CHEBI:18420"/>
    </cofactor>
</comment>
<evidence type="ECO:0000256" key="8">
    <source>
        <dbReference type="ARBA" id="ARBA00022842"/>
    </source>
</evidence>
<comment type="subunit">
    <text evidence="5">Homodimer.</text>
</comment>
<comment type="pathway">
    <text evidence="3">Amino-acid degradation; L-glutamate degradation via mesaconate pathway; acetate and pyruvate from L-glutamate: step 2/4.</text>
</comment>
<dbReference type="Gene3D" id="3.30.390.10">
    <property type="entry name" value="Enolase-like, N-terminal domain"/>
    <property type="match status" value="1"/>
</dbReference>
<reference evidence="13" key="1">
    <citation type="journal article" date="2019" name="Int. J. Syst. Evol. Microbiol.">
        <title>The Global Catalogue of Microorganisms (GCM) 10K type strain sequencing project: providing services to taxonomists for standard genome sequencing and annotation.</title>
        <authorList>
            <consortium name="The Broad Institute Genomics Platform"/>
            <consortium name="The Broad Institute Genome Sequencing Center for Infectious Disease"/>
            <person name="Wu L."/>
            <person name="Ma J."/>
        </authorList>
    </citation>
    <scope>NUCLEOTIDE SEQUENCE [LARGE SCALE GENOMIC DNA]</scope>
    <source>
        <strain evidence="13">JCM 12165</strain>
    </source>
</reference>
<dbReference type="Proteomes" id="UP001597145">
    <property type="component" value="Unassembled WGS sequence"/>
</dbReference>
<organism evidence="12 13">
    <name type="scientific">Pseudonocardia aurantiaca</name>
    <dbReference type="NCBI Taxonomy" id="75290"/>
    <lineage>
        <taxon>Bacteria</taxon>
        <taxon>Bacillati</taxon>
        <taxon>Actinomycetota</taxon>
        <taxon>Actinomycetes</taxon>
        <taxon>Pseudonocardiales</taxon>
        <taxon>Pseudonocardiaceae</taxon>
        <taxon>Pseudonocardia</taxon>
    </lineage>
</organism>
<evidence type="ECO:0000256" key="2">
    <source>
        <dbReference type="ARBA" id="ARBA00001946"/>
    </source>
</evidence>
<evidence type="ECO:0000256" key="5">
    <source>
        <dbReference type="ARBA" id="ARBA00011738"/>
    </source>
</evidence>
<comment type="caution">
    <text evidence="12">The sequence shown here is derived from an EMBL/GenBank/DDBJ whole genome shotgun (WGS) entry which is preliminary data.</text>
</comment>
<keyword evidence="9 12" id="KW-0456">Lyase</keyword>
<dbReference type="InterPro" id="IPR006395">
    <property type="entry name" value="Me_Asp_am_lyase"/>
</dbReference>
<dbReference type="SFLD" id="SFLDF00007">
    <property type="entry name" value="methylaspartate_ammonia-lyase"/>
    <property type="match status" value="1"/>
</dbReference>
<dbReference type="NCBIfam" id="TIGR01502">
    <property type="entry name" value="B_methylAsp_ase"/>
    <property type="match status" value="1"/>
</dbReference>
<accession>A0ABW4FQ35</accession>
<sequence>MRIAEVLCAPARTGFFTDDQTAIRAGARHDGFTYAGEPVTPGFRAVRQAGQALSVMLLTDDGQVAHGDCAAVQYAGVGGRDPLFDADAAAETVERHVAPLLRGAELTGFRDLAAAVDGLLVDGRPLHTAVRYGVTQAVLDAVARARRTTMAEVVRDEYGIDWDIAPVPMFVQTGDERYAGVDKMVLKEAAVLPHGLINNMETKLGARGEIFAEYVGWVRDRILALRTRDDYAPMLYFDVYGTVGEAFALDVEAVADYLVALGQVASPFRLTLEQVLDAGGRDAQVKLYGRLRQALRERGSDVRIAVDEWCNSLADIELFVAERAADVIHVKTPDLGGVNNVVEALLLVRRAGLAAYCGGTCNETDRSAQVTTHIAMACGAAQILAKPGMGVDEGMMVVGNEMARVNALLRTRR</sequence>
<dbReference type="Gene3D" id="3.20.20.120">
    <property type="entry name" value="Enolase-like C-terminal domain"/>
    <property type="match status" value="1"/>
</dbReference>
<keyword evidence="7" id="KW-0479">Metal-binding</keyword>
<dbReference type="PANTHER" id="PTHR48073:SF2">
    <property type="entry name" value="O-SUCCINYLBENZOATE SYNTHASE"/>
    <property type="match status" value="1"/>
</dbReference>
<evidence type="ECO:0000259" key="10">
    <source>
        <dbReference type="Pfam" id="PF05034"/>
    </source>
</evidence>
<proteinExistence type="inferred from homology"/>
<dbReference type="EC" id="4.3.1.2" evidence="6"/>
<evidence type="ECO:0000256" key="3">
    <source>
        <dbReference type="ARBA" id="ARBA00004675"/>
    </source>
</evidence>
<dbReference type="GO" id="GO:0050096">
    <property type="term" value="F:methylaspartate ammonia-lyase activity"/>
    <property type="evidence" value="ECO:0007669"/>
    <property type="project" value="UniProtKB-EC"/>
</dbReference>
<evidence type="ECO:0000313" key="13">
    <source>
        <dbReference type="Proteomes" id="UP001597145"/>
    </source>
</evidence>
<dbReference type="SFLD" id="SFLDG00151">
    <property type="entry name" value="methylaspartate_ammonia-lyase"/>
    <property type="match status" value="1"/>
</dbReference>
<gene>
    <name evidence="12" type="ORF">ACFSCY_24755</name>
</gene>